<comment type="caution">
    <text evidence="1">The sequence shown here is derived from an EMBL/GenBank/DDBJ whole genome shotgun (WGS) entry which is preliminary data.</text>
</comment>
<gene>
    <name evidence="1" type="ORF">RFI_16408</name>
</gene>
<organism evidence="1 2">
    <name type="scientific">Reticulomyxa filosa</name>
    <dbReference type="NCBI Taxonomy" id="46433"/>
    <lineage>
        <taxon>Eukaryota</taxon>
        <taxon>Sar</taxon>
        <taxon>Rhizaria</taxon>
        <taxon>Retaria</taxon>
        <taxon>Foraminifera</taxon>
        <taxon>Monothalamids</taxon>
        <taxon>Reticulomyxidae</taxon>
        <taxon>Reticulomyxa</taxon>
    </lineage>
</organism>
<dbReference type="Proteomes" id="UP000023152">
    <property type="component" value="Unassembled WGS sequence"/>
</dbReference>
<name>X6N4X8_RETFI</name>
<reference evidence="1 2" key="1">
    <citation type="journal article" date="2013" name="Curr. Biol.">
        <title>The Genome of the Foraminiferan Reticulomyxa filosa.</title>
        <authorList>
            <person name="Glockner G."/>
            <person name="Hulsmann N."/>
            <person name="Schleicher M."/>
            <person name="Noegel A.A."/>
            <person name="Eichinger L."/>
            <person name="Gallinger C."/>
            <person name="Pawlowski J."/>
            <person name="Sierra R."/>
            <person name="Euteneuer U."/>
            <person name="Pillet L."/>
            <person name="Moustafa A."/>
            <person name="Platzer M."/>
            <person name="Groth M."/>
            <person name="Szafranski K."/>
            <person name="Schliwa M."/>
        </authorList>
    </citation>
    <scope>NUCLEOTIDE SEQUENCE [LARGE SCALE GENOMIC DNA]</scope>
</reference>
<sequence>MGKYDTETVGRSCFRVSDLSTTLHSDFEYLMNHTSLFRGEKGLSLMFSGHDINSRGKYDRDMAKGMWQQWYETACEQTKTNANGNTCSICSSAATSQAIRDAPRDWCLENLATKTIEEDIVNGGTSSSSKSPELCMACQRAPYGVFVVWTALDYYRDPWTDGGLIFCLSSHDRYKTTDSGTTSNNTNHASPWTAYPRILLSKSRNWFFAKDLKPGDTLIFNIK</sequence>
<accession>X6N4X8</accession>
<proteinExistence type="predicted"/>
<evidence type="ECO:0000313" key="1">
    <source>
        <dbReference type="EMBL" id="ETO20809.1"/>
    </source>
</evidence>
<feature type="non-terminal residue" evidence="1">
    <location>
        <position position="223"/>
    </location>
</feature>
<dbReference type="AlphaFoldDB" id="X6N4X8"/>
<evidence type="ECO:0000313" key="2">
    <source>
        <dbReference type="Proteomes" id="UP000023152"/>
    </source>
</evidence>
<dbReference type="EMBL" id="ASPP01012242">
    <property type="protein sequence ID" value="ETO20809.1"/>
    <property type="molecule type" value="Genomic_DNA"/>
</dbReference>
<keyword evidence="2" id="KW-1185">Reference proteome</keyword>
<protein>
    <submittedName>
        <fullName evidence="1">Uncharacterized protein</fullName>
    </submittedName>
</protein>